<feature type="domain" description="BHLH" evidence="2">
    <location>
        <begin position="319"/>
        <end position="418"/>
    </location>
</feature>
<evidence type="ECO:0000313" key="4">
    <source>
        <dbReference type="Proteomes" id="UP001145021"/>
    </source>
</evidence>
<feature type="compositionally biased region" description="Acidic residues" evidence="1">
    <location>
        <begin position="372"/>
        <end position="386"/>
    </location>
</feature>
<evidence type="ECO:0000256" key="1">
    <source>
        <dbReference type="SAM" id="MobiDB-lite"/>
    </source>
</evidence>
<dbReference type="PANTHER" id="PTHR47336">
    <property type="entry name" value="TRANSCRIPTION FACTOR HMS1-RELATED"/>
    <property type="match status" value="1"/>
</dbReference>
<organism evidence="3 4">
    <name type="scientific">Coemansia asiatica</name>
    <dbReference type="NCBI Taxonomy" id="1052880"/>
    <lineage>
        <taxon>Eukaryota</taxon>
        <taxon>Fungi</taxon>
        <taxon>Fungi incertae sedis</taxon>
        <taxon>Zoopagomycota</taxon>
        <taxon>Kickxellomycotina</taxon>
        <taxon>Kickxellomycetes</taxon>
        <taxon>Kickxellales</taxon>
        <taxon>Kickxellaceae</taxon>
        <taxon>Coemansia</taxon>
    </lineage>
</organism>
<dbReference type="GO" id="GO:0046983">
    <property type="term" value="F:protein dimerization activity"/>
    <property type="evidence" value="ECO:0007669"/>
    <property type="project" value="InterPro"/>
</dbReference>
<dbReference type="Proteomes" id="UP001145021">
    <property type="component" value="Unassembled WGS sequence"/>
</dbReference>
<dbReference type="Pfam" id="PF00010">
    <property type="entry name" value="HLH"/>
    <property type="match status" value="1"/>
</dbReference>
<keyword evidence="4" id="KW-1185">Reference proteome</keyword>
<dbReference type="PANTHER" id="PTHR47336:SF2">
    <property type="entry name" value="TRANSCRIPTION FACTOR HMS1-RELATED"/>
    <property type="match status" value="1"/>
</dbReference>
<dbReference type="SUPFAM" id="SSF47459">
    <property type="entry name" value="HLH, helix-loop-helix DNA-binding domain"/>
    <property type="match status" value="1"/>
</dbReference>
<reference evidence="3" key="1">
    <citation type="submission" date="2022-07" db="EMBL/GenBank/DDBJ databases">
        <title>Phylogenomic reconstructions and comparative analyses of Kickxellomycotina fungi.</title>
        <authorList>
            <person name="Reynolds N.K."/>
            <person name="Stajich J.E."/>
            <person name="Barry K."/>
            <person name="Grigoriev I.V."/>
            <person name="Crous P."/>
            <person name="Smith M.E."/>
        </authorList>
    </citation>
    <scope>NUCLEOTIDE SEQUENCE</scope>
    <source>
        <strain evidence="3">NBRC 105413</strain>
    </source>
</reference>
<feature type="region of interest" description="Disordered" evidence="1">
    <location>
        <begin position="351"/>
        <end position="397"/>
    </location>
</feature>
<proteinExistence type="predicted"/>
<dbReference type="PROSITE" id="PS50888">
    <property type="entry name" value="BHLH"/>
    <property type="match status" value="1"/>
</dbReference>
<comment type="caution">
    <text evidence="3">The sequence shown here is derived from an EMBL/GenBank/DDBJ whole genome shotgun (WGS) entry which is preliminary data.</text>
</comment>
<dbReference type="EMBL" id="JANBOH010000003">
    <property type="protein sequence ID" value="KAJ1648587.1"/>
    <property type="molecule type" value="Genomic_DNA"/>
</dbReference>
<dbReference type="AlphaFoldDB" id="A0A9W8CL56"/>
<name>A0A9W8CL56_9FUNG</name>
<gene>
    <name evidence="3" type="ORF">LPJ64_000169</name>
</gene>
<evidence type="ECO:0000259" key="2">
    <source>
        <dbReference type="PROSITE" id="PS50888"/>
    </source>
</evidence>
<dbReference type="InterPro" id="IPR011598">
    <property type="entry name" value="bHLH_dom"/>
</dbReference>
<dbReference type="InterPro" id="IPR052099">
    <property type="entry name" value="Regulatory_TF_Diverse"/>
</dbReference>
<sequence>MDSFARPQDMANANDQAIAAFLASTTAIAAYGSIPPVGVPSQNSPLMVNTIGITPSQSIQSLQLNDFGSDTASFAVLAPSQTQPGTLAATTVDMANSIYSNNSFASIDSASISSMISAPAQQAVFETTAAPGSFSMAQVPATVASNASTGFLTPSAISYEQATAAAAATQANIDLILGKRRFDETDMCFFTPVIGGVPLSKRVSMPASYGDFQSQVAPSIMPMPAEIGMQRISSYHQGAYVGASPVQGSDIGPSNTNLTMAPVKLPISRLKTTPAGSVAATAAAAAKGSSNAGKRMLGSSSTFSALPLPQPQPQPTQHQRKVAHNAIERRYRNNINDRICDLRNSVPALQHVRPKRRSHAASSYARDTGDSSNEDDDDDDDNDNDNEVGSNQVDGVEAATKLNKATILGKSTEYIYYLRRTNDLLKRESTYLQDIIRVLPDGQKILDRVLQRAKDESAIATVMLKVPERATVPKKKSQQKQ</sequence>
<dbReference type="SMART" id="SM00353">
    <property type="entry name" value="HLH"/>
    <property type="match status" value="1"/>
</dbReference>
<accession>A0A9W8CL56</accession>
<protein>
    <recommendedName>
        <fullName evidence="2">BHLH domain-containing protein</fullName>
    </recommendedName>
</protein>
<evidence type="ECO:0000313" key="3">
    <source>
        <dbReference type="EMBL" id="KAJ1648587.1"/>
    </source>
</evidence>
<feature type="region of interest" description="Disordered" evidence="1">
    <location>
        <begin position="286"/>
        <end position="322"/>
    </location>
</feature>
<dbReference type="InterPro" id="IPR036638">
    <property type="entry name" value="HLH_DNA-bd_sf"/>
</dbReference>
<dbReference type="Gene3D" id="4.10.280.10">
    <property type="entry name" value="Helix-loop-helix DNA-binding domain"/>
    <property type="match status" value="1"/>
</dbReference>